<evidence type="ECO:0000256" key="1">
    <source>
        <dbReference type="ARBA" id="ARBA00008799"/>
    </source>
</evidence>
<reference evidence="2" key="2">
    <citation type="submission" date="2022-10" db="EMBL/GenBank/DDBJ databases">
        <authorList>
            <person name="Trinh H.N."/>
        </authorList>
    </citation>
    <scope>NUCLEOTIDE SEQUENCE</scope>
    <source>
        <strain evidence="2">RN2-1</strain>
    </source>
</reference>
<evidence type="ECO:0000313" key="2">
    <source>
        <dbReference type="EMBL" id="MCW3475032.1"/>
    </source>
</evidence>
<dbReference type="RefSeq" id="WP_264713721.1">
    <property type="nucleotide sequence ID" value="NZ_JAPDNT010000006.1"/>
</dbReference>
<name>A0AA41YT89_9PROT</name>
<accession>A0AA41YT89</accession>
<sequence>MARLVVVSNRVPQPRQRLPQAGGLAVVLADAVKSGSLWFGWSGKCAPATATAATLQEAGGVTYATIDLGETDHRLFYTGFGNGALWPMLLFRLGLINFRPEEYAGYRAVNRAYARALAPLLQPDDLIWVHDYLLIPLAEELRALGVDNRIGFFLHTPFVPPAILSALPRAAELLGSLCAYDVVGFQTRGYLAAFKDCVTQVLNVEVPNIQSPNGQADETVCFSHGGRRVRAIVDPVGIDADAFSRVAQRAVGSPETRRLAASLDGRALAIGVDRLDYAKGLPNRVEAFGRLFEQHPEHRRQVSFLQVAAPSREDIGDYQSLRRQLDRLVGDVNGRYSDADWTPLRYMTRPLGRRTLAGFYRLARVGVVTPLRDGMNLVAKEFIAAQDPLDPGVLILSRFAGAADDMAGALIVNPFDADEVAEAMHAALSMREEERKARHEALHAQVRRTTANRFCEVFLAQLQRTPRHGGIGHPAFAAAAM</sequence>
<dbReference type="PANTHER" id="PTHR10788">
    <property type="entry name" value="TREHALOSE-6-PHOSPHATE SYNTHASE"/>
    <property type="match status" value="1"/>
</dbReference>
<dbReference type="EMBL" id="JAPDNT010000006">
    <property type="protein sequence ID" value="MCW3475032.1"/>
    <property type="molecule type" value="Genomic_DNA"/>
</dbReference>
<dbReference type="Proteomes" id="UP001165679">
    <property type="component" value="Unassembled WGS sequence"/>
</dbReference>
<reference evidence="2" key="1">
    <citation type="submission" date="2022-09" db="EMBL/GenBank/DDBJ databases">
        <title>Rhodovastum sp. nov. RN2-1 isolated from soil in Seongnam, South Korea.</title>
        <authorList>
            <person name="Le N.T."/>
        </authorList>
    </citation>
    <scope>NUCLEOTIDE SEQUENCE</scope>
    <source>
        <strain evidence="2">RN2-1</strain>
    </source>
</reference>
<dbReference type="Pfam" id="PF00982">
    <property type="entry name" value="Glyco_transf_20"/>
    <property type="match status" value="1"/>
</dbReference>
<dbReference type="GO" id="GO:0005992">
    <property type="term" value="P:trehalose biosynthetic process"/>
    <property type="evidence" value="ECO:0007669"/>
    <property type="project" value="InterPro"/>
</dbReference>
<proteinExistence type="inferred from homology"/>
<organism evidence="2 3">
    <name type="scientific">Limobrevibacterium gyesilva</name>
    <dbReference type="NCBI Taxonomy" id="2991712"/>
    <lineage>
        <taxon>Bacteria</taxon>
        <taxon>Pseudomonadati</taxon>
        <taxon>Pseudomonadota</taxon>
        <taxon>Alphaproteobacteria</taxon>
        <taxon>Acetobacterales</taxon>
        <taxon>Acetobacteraceae</taxon>
        <taxon>Limobrevibacterium</taxon>
    </lineage>
</organism>
<protein>
    <submittedName>
        <fullName evidence="2">Trehalose-6-phosphate synthase</fullName>
    </submittedName>
</protein>
<comment type="similarity">
    <text evidence="1">Belongs to the glycosyltransferase 20 family.</text>
</comment>
<gene>
    <name evidence="2" type="ORF">OL599_10660</name>
</gene>
<dbReference type="AlphaFoldDB" id="A0AA41YT89"/>
<dbReference type="CDD" id="cd03788">
    <property type="entry name" value="GT20_TPS"/>
    <property type="match status" value="1"/>
</dbReference>
<keyword evidence="3" id="KW-1185">Reference proteome</keyword>
<dbReference type="Gene3D" id="3.40.50.2000">
    <property type="entry name" value="Glycogen Phosphorylase B"/>
    <property type="match status" value="2"/>
</dbReference>
<evidence type="ECO:0000313" key="3">
    <source>
        <dbReference type="Proteomes" id="UP001165679"/>
    </source>
</evidence>
<dbReference type="InterPro" id="IPR001830">
    <property type="entry name" value="Glyco_trans_20"/>
</dbReference>
<dbReference type="GO" id="GO:0003825">
    <property type="term" value="F:alpha,alpha-trehalose-phosphate synthase (UDP-forming) activity"/>
    <property type="evidence" value="ECO:0007669"/>
    <property type="project" value="TreeGrafter"/>
</dbReference>
<comment type="caution">
    <text evidence="2">The sequence shown here is derived from an EMBL/GenBank/DDBJ whole genome shotgun (WGS) entry which is preliminary data.</text>
</comment>
<dbReference type="SUPFAM" id="SSF53756">
    <property type="entry name" value="UDP-Glycosyltransferase/glycogen phosphorylase"/>
    <property type="match status" value="1"/>
</dbReference>
<dbReference type="PANTHER" id="PTHR10788:SF106">
    <property type="entry name" value="BCDNA.GH08860"/>
    <property type="match status" value="1"/>
</dbReference>